<reference evidence="7" key="1">
    <citation type="submission" date="2020-07" db="EMBL/GenBank/DDBJ databases">
        <authorList>
            <person name="Tarantini F.S."/>
            <person name="Hong K.W."/>
            <person name="Chan K.G."/>
        </authorList>
    </citation>
    <scope>NUCLEOTIDE SEQUENCE</scope>
    <source>
        <strain evidence="7">32-07</strain>
    </source>
</reference>
<evidence type="ECO:0000313" key="7">
    <source>
        <dbReference type="EMBL" id="QXJ26432.1"/>
    </source>
</evidence>
<feature type="domain" description="Helicase ATP-binding" evidence="5">
    <location>
        <begin position="299"/>
        <end position="468"/>
    </location>
</feature>
<keyword evidence="7" id="KW-0489">Methyltransferase</keyword>
<dbReference type="InterPro" id="IPR027417">
    <property type="entry name" value="P-loop_NTPase"/>
</dbReference>
<keyword evidence="7" id="KW-0966">Cell projection</keyword>
<dbReference type="InterPro" id="IPR014001">
    <property type="entry name" value="Helicase_ATP-bd"/>
</dbReference>
<dbReference type="PANTHER" id="PTHR47961:SF6">
    <property type="entry name" value="DNA-DIRECTED DNA POLYMERASE"/>
    <property type="match status" value="1"/>
</dbReference>
<evidence type="ECO:0000256" key="2">
    <source>
        <dbReference type="ARBA" id="ARBA00022801"/>
    </source>
</evidence>
<dbReference type="InterPro" id="IPR050474">
    <property type="entry name" value="Hel308_SKI2-like"/>
</dbReference>
<evidence type="ECO:0000256" key="3">
    <source>
        <dbReference type="ARBA" id="ARBA00022806"/>
    </source>
</evidence>
<name>A0ABX8R5S6_9ACTN</name>
<keyword evidence="2" id="KW-0378">Hydrolase</keyword>
<dbReference type="GO" id="GO:0004386">
    <property type="term" value="F:helicase activity"/>
    <property type="evidence" value="ECO:0007669"/>
    <property type="project" value="UniProtKB-KW"/>
</dbReference>
<evidence type="ECO:0000259" key="5">
    <source>
        <dbReference type="PROSITE" id="PS51192"/>
    </source>
</evidence>
<dbReference type="InterPro" id="IPR001650">
    <property type="entry name" value="Helicase_C-like"/>
</dbReference>
<organism evidence="7 8">
    <name type="scientific">Actinomadura graeca</name>
    <dbReference type="NCBI Taxonomy" id="2750812"/>
    <lineage>
        <taxon>Bacteria</taxon>
        <taxon>Bacillati</taxon>
        <taxon>Actinomycetota</taxon>
        <taxon>Actinomycetes</taxon>
        <taxon>Streptosporangiales</taxon>
        <taxon>Thermomonosporaceae</taxon>
        <taxon>Actinomadura</taxon>
    </lineage>
</organism>
<dbReference type="SMART" id="SM00490">
    <property type="entry name" value="HELICc"/>
    <property type="match status" value="1"/>
</dbReference>
<feature type="domain" description="Helicase C-terminal" evidence="6">
    <location>
        <begin position="500"/>
        <end position="670"/>
    </location>
</feature>
<proteinExistence type="predicted"/>
<dbReference type="SUPFAM" id="SSF52540">
    <property type="entry name" value="P-loop containing nucleoside triphosphate hydrolases"/>
    <property type="match status" value="1"/>
</dbReference>
<dbReference type="Pfam" id="PF00271">
    <property type="entry name" value="Helicase_C"/>
    <property type="match status" value="1"/>
</dbReference>
<dbReference type="GO" id="GO:0032259">
    <property type="term" value="P:methylation"/>
    <property type="evidence" value="ECO:0007669"/>
    <property type="project" value="UniProtKB-KW"/>
</dbReference>
<keyword evidence="7" id="KW-0282">Flagellum</keyword>
<dbReference type="Pfam" id="PF00270">
    <property type="entry name" value="DEAD"/>
    <property type="match status" value="1"/>
</dbReference>
<keyword evidence="7" id="KW-0969">Cilium</keyword>
<dbReference type="Gene3D" id="3.40.50.300">
    <property type="entry name" value="P-loop containing nucleotide triphosphate hydrolases"/>
    <property type="match status" value="2"/>
</dbReference>
<dbReference type="PANTHER" id="PTHR47961">
    <property type="entry name" value="DNA POLYMERASE THETA, PUTATIVE (AFU_ORTHOLOGUE AFUA_1G05260)-RELATED"/>
    <property type="match status" value="1"/>
</dbReference>
<gene>
    <name evidence="7" type="ORF">AGRA3207_001996</name>
</gene>
<dbReference type="SMART" id="SM00487">
    <property type="entry name" value="DEXDc"/>
    <property type="match status" value="1"/>
</dbReference>
<dbReference type="PROSITE" id="PS51192">
    <property type="entry name" value="HELICASE_ATP_BIND_1"/>
    <property type="match status" value="1"/>
</dbReference>
<evidence type="ECO:0000259" key="6">
    <source>
        <dbReference type="PROSITE" id="PS51194"/>
    </source>
</evidence>
<evidence type="ECO:0000256" key="4">
    <source>
        <dbReference type="ARBA" id="ARBA00022840"/>
    </source>
</evidence>
<sequence length="1063" mass="114170">MSVGELAHALWGVRPEPASAVFAEPGWSYGEDVAVTCPDCGDGLHSFHKAYVSDGKRYRHVALVCRRCPKSFTVADVGLKRYREAVEQQLRATSAASGMPSPLSSGDGFDDNRLGNHLRRVLARRGARLVASDDRSMDLVEQIEAREDRLLRWVKLNDPNEPLPETGPGVDVRVLLPEGASFEPVRERLENLGVPFRSVRYWLEAETVTSVDAHGRHAGLTASARLNVLGNGLGVARHPVTSEGLAAAAARDAFQVIWDAHQQEITPPVLVPAAEHVPAAWLPYLPFPSLNPAQAQASPPLREGDDHLLVTAPTGAGKTVIGMIAALRAILAEGRKAAWLVPQRSLTDELDRELETWRARGLRVERLSGEHAVDVERTRDADLWVATTEKFESLCRASSMQEAIAEVGCLIVDEVHLLGSPGRGPVLEALLARVRGIGSPVRVVGLSATVANAGQIAGWLGAEPVAIEWRPTRLTWQLLTIPASSDPAAAQAARTRLTCQVTRRVTGDDGSVLVFCGSKRGVRLTALAIAADRGADIGRVDPDDQDRVHAVCAAARVGLHYKDWEHKQEAERAFRDREFDVLVATTTVAAGVNLPARAVIVRDTTLGRDPIDVAQVQQMFGRAGRIGAGETEGWAYLIVDENRRSAWQARLVDGYQVSSKIVATLSDHVLAEAVQGRVATLREAEAWWIQTLAHYQGIHSLDPLHYAVDALVAGGYITTTAPAEAAGDADITVTDLGSLTARLMVSTETGRDLREALALVPVPSGHVEAEELLIFLVSVLVAGLADAPVADEVRPAVARLLNARGHLRRVGSARAYRGGGLAGKAPYKAGDLARATLLTAANSPGAFTSRRRLIAGIPAAAMHPLLDEAPHYLGWLAGQGYLGTVHPWVAVVAADLARRIRWRRLGAARGAGRLLWMCEQMATPLHTETAVPQMWHAATRRGVDNPDWPPGARPAGCHLDTAAYRTLLRDRLTGAAFALSAGDALITGAPGAVAATWKGNAHTRARIDADQLTLRFPANTEAENAEPGAALFSRRGDYQATGWLSVYHRTGAPPDPAPDQTDP</sequence>
<keyword evidence="7" id="KW-0808">Transferase</keyword>
<evidence type="ECO:0000313" key="8">
    <source>
        <dbReference type="Proteomes" id="UP001049518"/>
    </source>
</evidence>
<dbReference type="InterPro" id="IPR011545">
    <property type="entry name" value="DEAD/DEAH_box_helicase_dom"/>
</dbReference>
<keyword evidence="1" id="KW-0547">Nucleotide-binding</keyword>
<dbReference type="GO" id="GO:0008168">
    <property type="term" value="F:methyltransferase activity"/>
    <property type="evidence" value="ECO:0007669"/>
    <property type="project" value="UniProtKB-KW"/>
</dbReference>
<keyword evidence="8" id="KW-1185">Reference proteome</keyword>
<protein>
    <submittedName>
        <fullName evidence="7">DEAD/DEAH box helicase</fullName>
    </submittedName>
</protein>
<keyword evidence="3 7" id="KW-0347">Helicase</keyword>
<evidence type="ECO:0000256" key="1">
    <source>
        <dbReference type="ARBA" id="ARBA00022741"/>
    </source>
</evidence>
<dbReference type="Proteomes" id="UP001049518">
    <property type="component" value="Chromosome"/>
</dbReference>
<keyword evidence="4" id="KW-0067">ATP-binding</keyword>
<dbReference type="PROSITE" id="PS51194">
    <property type="entry name" value="HELICASE_CTER"/>
    <property type="match status" value="1"/>
</dbReference>
<dbReference type="EMBL" id="CP059572">
    <property type="protein sequence ID" value="QXJ26432.1"/>
    <property type="molecule type" value="Genomic_DNA"/>
</dbReference>
<accession>A0ABX8R5S6</accession>